<dbReference type="SUPFAM" id="SSF53756">
    <property type="entry name" value="UDP-Glycosyltransferase/glycogen phosphorylase"/>
    <property type="match status" value="1"/>
</dbReference>
<dbReference type="EMBL" id="BAAAGX010000028">
    <property type="protein sequence ID" value="GAA0268254.1"/>
    <property type="molecule type" value="Genomic_DNA"/>
</dbReference>
<sequence>MRVLLATYGTRGDVGPLAVLALRLRTLGVDVRLCVPPDEEFVDRLAGLGLPAVPVGPPIRALTSGSAPPSAATLARYRSALLDAQFDRLPAAAADCDALLAVGLAQVGARSVAEAAGIPYVYATWAAVNLPSPHHAPPPRPGWPEPEPADHATLWARDADQVNTQFGAALNTHRAALGLAPVSDVRDHVHTDRPWLAADPTLGPWPGGAGPDVVQTGAWTRPDRRPLPADVTAFLDDGDPPVYVGFGSARPAPGVADRAVEAVRAEGRRVLVSRGWADLDPAGCFVVGDVNHERLFARVAAVVHHGGAGTVLTAARAGVPQIAVPMPVGDNPYWAGRVAALRLGAAIDGPAATVRALRAAVASALTAGTRARAAALSARVRTDGALVAAARLRDLVSAG</sequence>
<evidence type="ECO:0000259" key="1">
    <source>
        <dbReference type="Pfam" id="PF03033"/>
    </source>
</evidence>
<feature type="domain" description="Glycosyltransferase family 28 N-terminal" evidence="1">
    <location>
        <begin position="3"/>
        <end position="127"/>
    </location>
</feature>
<accession>A0ABP3ELD7</accession>
<gene>
    <name evidence="3" type="ORF">GCM10009539_64040</name>
</gene>
<dbReference type="Pfam" id="PF06722">
    <property type="entry name" value="EryCIII-like_C"/>
    <property type="match status" value="1"/>
</dbReference>
<reference evidence="4" key="1">
    <citation type="journal article" date="2019" name="Int. J. Syst. Evol. Microbiol.">
        <title>The Global Catalogue of Microorganisms (GCM) 10K type strain sequencing project: providing services to taxonomists for standard genome sequencing and annotation.</title>
        <authorList>
            <consortium name="The Broad Institute Genomics Platform"/>
            <consortium name="The Broad Institute Genome Sequencing Center for Infectious Disease"/>
            <person name="Wu L."/>
            <person name="Ma J."/>
        </authorList>
    </citation>
    <scope>NUCLEOTIDE SEQUENCE [LARGE SCALE GENOMIC DNA]</scope>
    <source>
        <strain evidence="4">JCM 10425</strain>
    </source>
</reference>
<keyword evidence="4" id="KW-1185">Reference proteome</keyword>
<dbReference type="Pfam" id="PF03033">
    <property type="entry name" value="Glyco_transf_28"/>
    <property type="match status" value="1"/>
</dbReference>
<dbReference type="Gene3D" id="3.40.50.2000">
    <property type="entry name" value="Glycogen Phosphorylase B"/>
    <property type="match status" value="2"/>
</dbReference>
<evidence type="ECO:0000313" key="4">
    <source>
        <dbReference type="Proteomes" id="UP001500967"/>
    </source>
</evidence>
<name>A0ABP3ELD7_9ACTN</name>
<dbReference type="PANTHER" id="PTHR48050:SF13">
    <property type="entry name" value="STEROL 3-BETA-GLUCOSYLTRANSFERASE UGT80A2"/>
    <property type="match status" value="1"/>
</dbReference>
<protein>
    <submittedName>
        <fullName evidence="3">Glycosyltransferase</fullName>
    </submittedName>
</protein>
<evidence type="ECO:0000313" key="3">
    <source>
        <dbReference type="EMBL" id="GAA0268254.1"/>
    </source>
</evidence>
<dbReference type="InterPro" id="IPR050426">
    <property type="entry name" value="Glycosyltransferase_28"/>
</dbReference>
<dbReference type="RefSeq" id="WP_344652662.1">
    <property type="nucleotide sequence ID" value="NZ_BAAAGX010000028.1"/>
</dbReference>
<dbReference type="Proteomes" id="UP001500967">
    <property type="component" value="Unassembled WGS sequence"/>
</dbReference>
<organism evidence="3 4">
    <name type="scientific">Cryptosporangium japonicum</name>
    <dbReference type="NCBI Taxonomy" id="80872"/>
    <lineage>
        <taxon>Bacteria</taxon>
        <taxon>Bacillati</taxon>
        <taxon>Actinomycetota</taxon>
        <taxon>Actinomycetes</taxon>
        <taxon>Cryptosporangiales</taxon>
        <taxon>Cryptosporangiaceae</taxon>
        <taxon>Cryptosporangium</taxon>
    </lineage>
</organism>
<dbReference type="CDD" id="cd03784">
    <property type="entry name" value="GT1_Gtf-like"/>
    <property type="match status" value="1"/>
</dbReference>
<dbReference type="InterPro" id="IPR002213">
    <property type="entry name" value="UDP_glucos_trans"/>
</dbReference>
<dbReference type="InterPro" id="IPR010610">
    <property type="entry name" value="EryCIII-like_C"/>
</dbReference>
<comment type="caution">
    <text evidence="3">The sequence shown here is derived from an EMBL/GenBank/DDBJ whole genome shotgun (WGS) entry which is preliminary data.</text>
</comment>
<dbReference type="PANTHER" id="PTHR48050">
    <property type="entry name" value="STEROL 3-BETA-GLUCOSYLTRANSFERASE"/>
    <property type="match status" value="1"/>
</dbReference>
<proteinExistence type="predicted"/>
<evidence type="ECO:0000259" key="2">
    <source>
        <dbReference type="Pfam" id="PF06722"/>
    </source>
</evidence>
<feature type="domain" description="Erythromycin biosynthesis protein CIII-like C-terminal" evidence="2">
    <location>
        <begin position="286"/>
        <end position="374"/>
    </location>
</feature>
<dbReference type="InterPro" id="IPR004276">
    <property type="entry name" value="GlycoTrans_28_N"/>
</dbReference>